<name>A0A9W7DWX5_9STRA</name>
<accession>A0A9W7DWX5</accession>
<feature type="compositionally biased region" description="Acidic residues" evidence="2">
    <location>
        <begin position="662"/>
        <end position="694"/>
    </location>
</feature>
<reference evidence="4" key="1">
    <citation type="journal article" date="2023" name="Commun. Biol.">
        <title>Genome analysis of Parmales, the sister group of diatoms, reveals the evolutionary specialization of diatoms from phago-mixotrophs to photoautotrophs.</title>
        <authorList>
            <person name="Ban H."/>
            <person name="Sato S."/>
            <person name="Yoshikawa S."/>
            <person name="Yamada K."/>
            <person name="Nakamura Y."/>
            <person name="Ichinomiya M."/>
            <person name="Sato N."/>
            <person name="Blanc-Mathieu R."/>
            <person name="Endo H."/>
            <person name="Kuwata A."/>
            <person name="Ogata H."/>
        </authorList>
    </citation>
    <scope>NUCLEOTIDE SEQUENCE [LARGE SCALE GENOMIC DNA]</scope>
</reference>
<dbReference type="InterPro" id="IPR053137">
    <property type="entry name" value="NLR-like"/>
</dbReference>
<evidence type="ECO:0000256" key="2">
    <source>
        <dbReference type="SAM" id="MobiDB-lite"/>
    </source>
</evidence>
<feature type="region of interest" description="Disordered" evidence="2">
    <location>
        <begin position="662"/>
        <end position="696"/>
    </location>
</feature>
<keyword evidence="1" id="KW-0802">TPR repeat</keyword>
<evidence type="ECO:0008006" key="5">
    <source>
        <dbReference type="Google" id="ProtNLM"/>
    </source>
</evidence>
<dbReference type="SUPFAM" id="SSF48452">
    <property type="entry name" value="TPR-like"/>
    <property type="match status" value="1"/>
</dbReference>
<dbReference type="Gene3D" id="1.25.40.10">
    <property type="entry name" value="Tetratricopeptide repeat domain"/>
    <property type="match status" value="1"/>
</dbReference>
<evidence type="ECO:0000313" key="4">
    <source>
        <dbReference type="Proteomes" id="UP001162640"/>
    </source>
</evidence>
<dbReference type="InterPro" id="IPR011990">
    <property type="entry name" value="TPR-like_helical_dom_sf"/>
</dbReference>
<dbReference type="PANTHER" id="PTHR46082">
    <property type="entry name" value="ATP/GTP-BINDING PROTEIN-RELATED"/>
    <property type="match status" value="1"/>
</dbReference>
<dbReference type="PROSITE" id="PS50005">
    <property type="entry name" value="TPR"/>
    <property type="match status" value="1"/>
</dbReference>
<organism evidence="3 4">
    <name type="scientific">Triparma laevis f. inornata</name>
    <dbReference type="NCBI Taxonomy" id="1714386"/>
    <lineage>
        <taxon>Eukaryota</taxon>
        <taxon>Sar</taxon>
        <taxon>Stramenopiles</taxon>
        <taxon>Ochrophyta</taxon>
        <taxon>Bolidophyceae</taxon>
        <taxon>Parmales</taxon>
        <taxon>Triparmaceae</taxon>
        <taxon>Triparma</taxon>
    </lineage>
</organism>
<feature type="repeat" description="TPR" evidence="1">
    <location>
        <begin position="548"/>
        <end position="581"/>
    </location>
</feature>
<evidence type="ECO:0000313" key="3">
    <source>
        <dbReference type="EMBL" id="GMH53698.1"/>
    </source>
</evidence>
<evidence type="ECO:0000256" key="1">
    <source>
        <dbReference type="PROSITE-ProRule" id="PRU00339"/>
    </source>
</evidence>
<protein>
    <recommendedName>
        <fullName evidence="5">Kinesin light chain</fullName>
    </recommendedName>
</protein>
<dbReference type="SMART" id="SM00028">
    <property type="entry name" value="TPR"/>
    <property type="match status" value="2"/>
</dbReference>
<dbReference type="AlphaFoldDB" id="A0A9W7DWX5"/>
<gene>
    <name evidence="3" type="ORF">TL16_g01505</name>
</gene>
<dbReference type="Proteomes" id="UP001162640">
    <property type="component" value="Unassembled WGS sequence"/>
</dbReference>
<sequence>MNSNPLAFLAFEIKSDEPRYYYLFKMMPEDQKKVILGCSVIVTVTQTKCSVVKRQGMKVCVAFPNGKKSWLEIKDLELGEREKVGGGEVEVHSVLPPHPPERELERVDRGRERTESHVKMGEGGEVKVIKLMPTTKEDMTELTGMNNLKNKINGIAAEVLKEKVMDDEKFASFKDMSEQESDAKDLGELYEEAGKVLPVFAETMRGIVEGLGMDADRYPTGRARAEEKIKDDYEGNFKCMLDLVRCSIIVETEEQLGGALDKMLELGIVVRLKNRFANPLPTGIRDCLMNVKINGHICEVQLHLSYIIKEKGAMHKYYNFFRDKFAGASAYTEIMRKVEALELEGGEENVEYSVSKLLEEGDLGKLRGLGDIVGRKKGFGDVKLDFVLRRRIVEVISSLEAVVREVLGDDDGEGGEARKLELMDAYNELGGACGCVDKQADRRKYYKLALEGYEELQGTESEKALEVTYHLIMSGTCSGYSEMIEKLRSLVKRCERALGEENSVTLDTLNELGISLNGNEEYEEAKEVHEKCLAGRLQLYGEQHKDTVGTLNNLGCVYDELKNDSKALKYFKRALKGYEKLLGKSHPHTLSTMMNIAVIYATKGDLQSAEFHIRKVVDGNVAQLGKDNEATKGSVHNLNNCLKLAGDTKAMEELNEEYPWLLDEDSDSDESSSSEYESDSEDEEGESDSVEVDSETEREIIAYWNSTKTLKCPSGHELNEFLLEEDYLCSLCGQEIVEGSKMQGCRTCDIDVCEKCIEEITQ</sequence>
<comment type="caution">
    <text evidence="3">The sequence shown here is derived from an EMBL/GenBank/DDBJ whole genome shotgun (WGS) entry which is preliminary data.</text>
</comment>
<dbReference type="SUPFAM" id="SSF81301">
    <property type="entry name" value="Nucleotidyltransferase"/>
    <property type="match status" value="1"/>
</dbReference>
<dbReference type="PANTHER" id="PTHR46082:SF6">
    <property type="entry name" value="AAA+ ATPASE DOMAIN-CONTAINING PROTEIN-RELATED"/>
    <property type="match status" value="1"/>
</dbReference>
<dbReference type="EMBL" id="BLQM01000034">
    <property type="protein sequence ID" value="GMH53698.1"/>
    <property type="molecule type" value="Genomic_DNA"/>
</dbReference>
<proteinExistence type="predicted"/>
<dbReference type="InterPro" id="IPR019734">
    <property type="entry name" value="TPR_rpt"/>
</dbReference>
<dbReference type="Pfam" id="PF13424">
    <property type="entry name" value="TPR_12"/>
    <property type="match status" value="1"/>
</dbReference>
<dbReference type="InterPro" id="IPR043519">
    <property type="entry name" value="NT_sf"/>
</dbReference>